<feature type="domain" description="3-deoxy-D-manno-octulosonic-acid transferase N-terminal" evidence="4">
    <location>
        <begin position="24"/>
        <end position="226"/>
    </location>
</feature>
<dbReference type="PANTHER" id="PTHR42755">
    <property type="entry name" value="3-DEOXY-MANNO-OCTULOSONATE CYTIDYLYLTRANSFERASE"/>
    <property type="match status" value="1"/>
</dbReference>
<evidence type="ECO:0000313" key="6">
    <source>
        <dbReference type="EMBL" id="CAH0522457.1"/>
    </source>
</evidence>
<dbReference type="Pfam" id="PF04413">
    <property type="entry name" value="Glycos_transf_N"/>
    <property type="match status" value="1"/>
</dbReference>
<dbReference type="Gene3D" id="3.40.50.2000">
    <property type="entry name" value="Glycogen Phosphorylase B"/>
    <property type="match status" value="1"/>
</dbReference>
<feature type="site" description="Transition state stabilizer" evidence="3">
    <location>
        <position position="146"/>
    </location>
</feature>
<dbReference type="InterPro" id="IPR039901">
    <property type="entry name" value="Kdotransferase"/>
</dbReference>
<evidence type="ECO:0000313" key="7">
    <source>
        <dbReference type="Proteomes" id="UP001158986"/>
    </source>
</evidence>
<dbReference type="GO" id="GO:0009245">
    <property type="term" value="P:lipid A biosynthetic process"/>
    <property type="evidence" value="ECO:0007669"/>
    <property type="project" value="TreeGrafter"/>
</dbReference>
<name>A0AAU9LBU2_9STRA</name>
<proteinExistence type="predicted"/>
<dbReference type="GO" id="GO:0005886">
    <property type="term" value="C:plasma membrane"/>
    <property type="evidence" value="ECO:0007669"/>
    <property type="project" value="TreeGrafter"/>
</dbReference>
<evidence type="ECO:0000256" key="2">
    <source>
        <dbReference type="PIRSR" id="PIRSR639901-1"/>
    </source>
</evidence>
<dbReference type="InterPro" id="IPR038107">
    <property type="entry name" value="Glycos_transf_N_sf"/>
</dbReference>
<feature type="site" description="Transition state stabilizer" evidence="3">
    <location>
        <position position="224"/>
    </location>
</feature>
<gene>
    <name evidence="6" type="ORF">PBS001_LOCUS8888</name>
    <name evidence="5" type="ORF">PBS003_LOCUS8648</name>
</gene>
<accession>A0AAU9LBU2</accession>
<keyword evidence="7" id="KW-1185">Reference proteome</keyword>
<comment type="caution">
    <text evidence="5">The sequence shown here is derived from an EMBL/GenBank/DDBJ whole genome shotgun (WGS) entry which is preliminary data.</text>
</comment>
<dbReference type="EMBL" id="CAKKTJ010000331">
    <property type="protein sequence ID" value="CAH0482049.1"/>
    <property type="molecule type" value="Genomic_DNA"/>
</dbReference>
<sequence length="458" mass="51409">MPFASWYVRYKDSKRFVPQAITAERFGYSKPPAHWHHQDDDVSIRNHQFTLWIHGASVGECLSALPLVELALNHKFDHLLTPSSCGMKKNYVRVLISTSTTAAREVITDRLKKNQDATCVLAPLDHLECVRRFYDAWKPDVGIWIESEIWPTLITEAAQRGIRVGLLNGRMSAQSFRLWQLPGLHEFSKSIVGRFSLVLCQDEQNVKRFEHVGVRKAYAVPNLKFASSRLTGNEIALTALRQSVGSRPVWVVTSTHEDEEVMMVRVHRELSKRLYTDQRLLTIIIPRHPSRTSSIVEQLRNQFSELAVGLRSSDSLPTNTVDVFIVDTIGETNLFFNIVSTAVVGGSFVKRGGHNPIEPLQAGCYVLMGPHMENFADILQQLQRLPAVSSSLRSVCNPQELVAVLDTRFNVAQRSDGDATSGTSSDTDLQSELLRAMADIAVSTLSLHEARLINWLGK</sequence>
<dbReference type="AlphaFoldDB" id="A0AAU9LBU2"/>
<evidence type="ECO:0000256" key="3">
    <source>
        <dbReference type="PIRSR" id="PIRSR639901-2"/>
    </source>
</evidence>
<organism evidence="5 8">
    <name type="scientific">Peronospora belbahrii</name>
    <dbReference type="NCBI Taxonomy" id="622444"/>
    <lineage>
        <taxon>Eukaryota</taxon>
        <taxon>Sar</taxon>
        <taxon>Stramenopiles</taxon>
        <taxon>Oomycota</taxon>
        <taxon>Peronosporomycetes</taxon>
        <taxon>Peronosporales</taxon>
        <taxon>Peronosporaceae</taxon>
        <taxon>Peronospora</taxon>
    </lineage>
</organism>
<dbReference type="EMBL" id="CAKLCB010000389">
    <property type="protein sequence ID" value="CAH0522457.1"/>
    <property type="molecule type" value="Genomic_DNA"/>
</dbReference>
<evidence type="ECO:0000313" key="5">
    <source>
        <dbReference type="EMBL" id="CAH0482049.1"/>
    </source>
</evidence>
<evidence type="ECO:0000256" key="1">
    <source>
        <dbReference type="ARBA" id="ARBA00022679"/>
    </source>
</evidence>
<keyword evidence="1" id="KW-0808">Transferase</keyword>
<dbReference type="Gene3D" id="3.40.50.11720">
    <property type="entry name" value="3-Deoxy-D-manno-octulosonic-acid transferase, N-terminal domain"/>
    <property type="match status" value="1"/>
</dbReference>
<reference evidence="5 7" key="1">
    <citation type="submission" date="2021-11" db="EMBL/GenBank/DDBJ databases">
        <authorList>
            <person name="Islam A."/>
            <person name="Islam S."/>
            <person name="Flora M.S."/>
            <person name="Rahman M."/>
            <person name="Ziaur R.M."/>
            <person name="Epstein J.H."/>
            <person name="Hassan M."/>
            <person name="Klassen M."/>
            <person name="Woodard K."/>
            <person name="Webb A."/>
            <person name="Webby R.J."/>
            <person name="El Zowalaty M.E."/>
        </authorList>
    </citation>
    <scope>NUCLEOTIDE SEQUENCE</scope>
    <source>
        <strain evidence="6">Pbs1</strain>
        <strain evidence="5">Pbs3</strain>
    </source>
</reference>
<feature type="active site" description="Proton acceptor" evidence="2">
    <location>
        <position position="60"/>
    </location>
</feature>
<dbReference type="Proteomes" id="UP001160483">
    <property type="component" value="Unassembled WGS sequence"/>
</dbReference>
<dbReference type="GO" id="GO:0016740">
    <property type="term" value="F:transferase activity"/>
    <property type="evidence" value="ECO:0007669"/>
    <property type="project" value="UniProtKB-KW"/>
</dbReference>
<dbReference type="PANTHER" id="PTHR42755:SF1">
    <property type="entry name" value="3-DEOXY-D-MANNO-OCTULOSONIC ACID TRANSFERASE, MITOCHONDRIAL-RELATED"/>
    <property type="match status" value="1"/>
</dbReference>
<dbReference type="Proteomes" id="UP001158986">
    <property type="component" value="Unassembled WGS sequence"/>
</dbReference>
<dbReference type="InterPro" id="IPR007507">
    <property type="entry name" value="Glycos_transf_N"/>
</dbReference>
<protein>
    <recommendedName>
        <fullName evidence="4">3-deoxy-D-manno-octulosonic-acid transferase N-terminal domain-containing protein</fullName>
    </recommendedName>
</protein>
<evidence type="ECO:0000259" key="4">
    <source>
        <dbReference type="Pfam" id="PF04413"/>
    </source>
</evidence>
<evidence type="ECO:0000313" key="8">
    <source>
        <dbReference type="Proteomes" id="UP001160483"/>
    </source>
</evidence>